<comment type="subcellular location">
    <subcellularLocation>
        <location evidence="1">Cell membrane</location>
        <topology evidence="1">Multi-pass membrane protein</topology>
    </subcellularLocation>
</comment>
<evidence type="ECO:0000256" key="7">
    <source>
        <dbReference type="ARBA" id="ARBA00023136"/>
    </source>
</evidence>
<feature type="transmembrane region" description="Helical" evidence="8">
    <location>
        <begin position="255"/>
        <end position="288"/>
    </location>
</feature>
<dbReference type="AlphaFoldDB" id="A0A2H0UBE0"/>
<feature type="transmembrane region" description="Helical" evidence="8">
    <location>
        <begin position="65"/>
        <end position="87"/>
    </location>
</feature>
<accession>A0A2H0UBE0</accession>
<evidence type="ECO:0000256" key="3">
    <source>
        <dbReference type="ARBA" id="ARBA00022448"/>
    </source>
</evidence>
<reference evidence="10" key="1">
    <citation type="submission" date="2017-09" db="EMBL/GenBank/DDBJ databases">
        <title>Depth-based differentiation of microbial function through sediment-hosted aquifers and enrichment of novel symbionts in the deep terrestrial subsurface.</title>
        <authorList>
            <person name="Probst A.J."/>
            <person name="Ladd B."/>
            <person name="Jarett J.K."/>
            <person name="Geller-Mcgrath D.E."/>
            <person name="Sieber C.M.K."/>
            <person name="Emerson J.B."/>
            <person name="Anantharaman K."/>
            <person name="Thomas B.C."/>
            <person name="Malmstrom R."/>
            <person name="Stieglmeier M."/>
            <person name="Klingl A."/>
            <person name="Woyke T."/>
            <person name="Ryan C.M."/>
            <person name="Banfield J.F."/>
        </authorList>
    </citation>
    <scope>NUCLEOTIDE SEQUENCE [LARGE SCALE GENOMIC DNA]</scope>
</reference>
<feature type="transmembrane region" description="Helical" evidence="8">
    <location>
        <begin position="37"/>
        <end position="58"/>
    </location>
</feature>
<dbReference type="EMBL" id="PFBL01000020">
    <property type="protein sequence ID" value="PIR83095.1"/>
    <property type="molecule type" value="Genomic_DNA"/>
</dbReference>
<name>A0A2H0UBE0_9BACT</name>
<evidence type="ECO:0008006" key="11">
    <source>
        <dbReference type="Google" id="ProtNLM"/>
    </source>
</evidence>
<dbReference type="InterPro" id="IPR002549">
    <property type="entry name" value="AI-2E-like"/>
</dbReference>
<keyword evidence="5 8" id="KW-0812">Transmembrane</keyword>
<dbReference type="Pfam" id="PF01594">
    <property type="entry name" value="AI-2E_transport"/>
    <property type="match status" value="1"/>
</dbReference>
<evidence type="ECO:0000256" key="6">
    <source>
        <dbReference type="ARBA" id="ARBA00022989"/>
    </source>
</evidence>
<feature type="transmembrane region" description="Helical" evidence="8">
    <location>
        <begin position="155"/>
        <end position="178"/>
    </location>
</feature>
<feature type="transmembrane region" description="Helical" evidence="8">
    <location>
        <begin position="323"/>
        <end position="342"/>
    </location>
</feature>
<dbReference type="GO" id="GO:0005886">
    <property type="term" value="C:plasma membrane"/>
    <property type="evidence" value="ECO:0007669"/>
    <property type="project" value="UniProtKB-SubCell"/>
</dbReference>
<protein>
    <recommendedName>
        <fullName evidence="11">AI-2E family transporter</fullName>
    </recommendedName>
</protein>
<dbReference type="PANTHER" id="PTHR21716">
    <property type="entry name" value="TRANSMEMBRANE PROTEIN"/>
    <property type="match status" value="1"/>
</dbReference>
<keyword evidence="6 8" id="KW-1133">Transmembrane helix</keyword>
<organism evidence="9 10">
    <name type="scientific">Candidatus Kaiserbacteria bacterium CG10_big_fil_rev_8_21_14_0_10_56_12</name>
    <dbReference type="NCBI Taxonomy" id="1974611"/>
    <lineage>
        <taxon>Bacteria</taxon>
        <taxon>Candidatus Kaiseribacteriota</taxon>
    </lineage>
</organism>
<evidence type="ECO:0000313" key="9">
    <source>
        <dbReference type="EMBL" id="PIR83095.1"/>
    </source>
</evidence>
<comment type="similarity">
    <text evidence="2">Belongs to the autoinducer-2 exporter (AI-2E) (TC 2.A.86) family.</text>
</comment>
<feature type="transmembrane region" description="Helical" evidence="8">
    <location>
        <begin position="12"/>
        <end position="31"/>
    </location>
</feature>
<keyword evidence="4" id="KW-1003">Cell membrane</keyword>
<feature type="transmembrane region" description="Helical" evidence="8">
    <location>
        <begin position="295"/>
        <end position="317"/>
    </location>
</feature>
<evidence type="ECO:0000313" key="10">
    <source>
        <dbReference type="Proteomes" id="UP000230179"/>
    </source>
</evidence>
<evidence type="ECO:0000256" key="2">
    <source>
        <dbReference type="ARBA" id="ARBA00009773"/>
    </source>
</evidence>
<dbReference type="Proteomes" id="UP000230179">
    <property type="component" value="Unassembled WGS sequence"/>
</dbReference>
<keyword evidence="3" id="KW-0813">Transport</keyword>
<dbReference type="GO" id="GO:0055085">
    <property type="term" value="P:transmembrane transport"/>
    <property type="evidence" value="ECO:0007669"/>
    <property type="project" value="TreeGrafter"/>
</dbReference>
<feature type="transmembrane region" description="Helical" evidence="8">
    <location>
        <begin position="218"/>
        <end position="249"/>
    </location>
</feature>
<evidence type="ECO:0000256" key="4">
    <source>
        <dbReference type="ARBA" id="ARBA00022475"/>
    </source>
</evidence>
<evidence type="ECO:0000256" key="5">
    <source>
        <dbReference type="ARBA" id="ARBA00022692"/>
    </source>
</evidence>
<gene>
    <name evidence="9" type="ORF">COU19_02265</name>
</gene>
<comment type="caution">
    <text evidence="9">The sequence shown here is derived from an EMBL/GenBank/DDBJ whole genome shotgun (WGS) entry which is preliminary data.</text>
</comment>
<dbReference type="PANTHER" id="PTHR21716:SF53">
    <property type="entry name" value="PERMEASE PERM-RELATED"/>
    <property type="match status" value="1"/>
</dbReference>
<evidence type="ECO:0000256" key="8">
    <source>
        <dbReference type="SAM" id="Phobius"/>
    </source>
</evidence>
<proteinExistence type="inferred from homology"/>
<sequence>MRRMSKEFNISITAGTIVKAVLVIAGAYVIWLLRDLILLVLTAIVIASAIEPGVALFVRVRVPRFLAVLMVYVLVFGSLFVLMYIFFPPIIADAADFVSAIPQYISSLPTTTAPLSSISHATDLLGSQQDLRALAGQLFSLQNAFSQSASGITELVVAFFGGFLSLLLVVVLSFYFALQDTGIDDFLRLILPVEHEEYAVSLWKRAQKKIGLWMQGQLLLSAIVGILVYLGLLIIGVPYALLLALFTAFAEIIPIFGSLIAGLLAALIAFSTGGVALSAIVVGLYIVVNQFESNLIYPLIVKKVVGISPLLVIVALIAGYTLVGFLGVLLSVPVAAAALEFLSDFDKRKRQENSRGQAR</sequence>
<keyword evidence="7 8" id="KW-0472">Membrane</keyword>
<evidence type="ECO:0000256" key="1">
    <source>
        <dbReference type="ARBA" id="ARBA00004651"/>
    </source>
</evidence>